<feature type="signal peptide" evidence="3">
    <location>
        <begin position="1"/>
        <end position="20"/>
    </location>
</feature>
<evidence type="ECO:0000256" key="1">
    <source>
        <dbReference type="ARBA" id="ARBA00004167"/>
    </source>
</evidence>
<organism evidence="5 6">
    <name type="scientific">Rosa chinensis</name>
    <name type="common">China rose</name>
    <dbReference type="NCBI Taxonomy" id="74649"/>
    <lineage>
        <taxon>Eukaryota</taxon>
        <taxon>Viridiplantae</taxon>
        <taxon>Streptophyta</taxon>
        <taxon>Embryophyta</taxon>
        <taxon>Tracheophyta</taxon>
        <taxon>Spermatophyta</taxon>
        <taxon>Magnoliopsida</taxon>
        <taxon>eudicotyledons</taxon>
        <taxon>Gunneridae</taxon>
        <taxon>Pentapetalae</taxon>
        <taxon>rosids</taxon>
        <taxon>fabids</taxon>
        <taxon>Rosales</taxon>
        <taxon>Rosaceae</taxon>
        <taxon>Rosoideae</taxon>
        <taxon>Rosoideae incertae sedis</taxon>
        <taxon>Rosa</taxon>
    </lineage>
</organism>
<gene>
    <name evidence="5" type="ORF">RchiOBHm_Chr7g0225961</name>
</gene>
<reference evidence="5 6" key="1">
    <citation type="journal article" date="2018" name="Nat. Genet.">
        <title>The Rosa genome provides new insights in the design of modern roses.</title>
        <authorList>
            <person name="Bendahmane M."/>
        </authorList>
    </citation>
    <scope>NUCLEOTIDE SEQUENCE [LARGE SCALE GENOMIC DNA]</scope>
    <source>
        <strain evidence="6">cv. Old Blush</strain>
    </source>
</reference>
<dbReference type="AlphaFoldDB" id="A0A2P6PE88"/>
<evidence type="ECO:0000313" key="5">
    <source>
        <dbReference type="EMBL" id="PRQ20239.1"/>
    </source>
</evidence>
<dbReference type="GO" id="GO:0030247">
    <property type="term" value="F:polysaccharide binding"/>
    <property type="evidence" value="ECO:0007669"/>
    <property type="project" value="InterPro"/>
</dbReference>
<dbReference type="GO" id="GO:0016301">
    <property type="term" value="F:kinase activity"/>
    <property type="evidence" value="ECO:0007669"/>
    <property type="project" value="UniProtKB-KW"/>
</dbReference>
<keyword evidence="5" id="KW-0675">Receptor</keyword>
<dbReference type="InterPro" id="IPR025287">
    <property type="entry name" value="WAK_GUB"/>
</dbReference>
<dbReference type="PANTHER" id="PTHR33491">
    <property type="entry name" value="OSJNBA0016N04.9 PROTEIN"/>
    <property type="match status" value="1"/>
</dbReference>
<protein>
    <submittedName>
        <fullName evidence="5">Putative wall-associated receptor kinase, galacturonan-binding domain-containing protein</fullName>
    </submittedName>
</protein>
<keyword evidence="5" id="KW-0808">Transferase</keyword>
<keyword evidence="2 3" id="KW-0732">Signal</keyword>
<dbReference type="Gramene" id="PRQ20239">
    <property type="protein sequence ID" value="PRQ20239"/>
    <property type="gene ID" value="RchiOBHm_Chr7g0225961"/>
</dbReference>
<evidence type="ECO:0000313" key="6">
    <source>
        <dbReference type="Proteomes" id="UP000238479"/>
    </source>
</evidence>
<comment type="subcellular location">
    <subcellularLocation>
        <location evidence="1">Membrane</location>
        <topology evidence="1">Single-pass membrane protein</topology>
    </subcellularLocation>
</comment>
<dbReference type="EMBL" id="PDCK01000045">
    <property type="protein sequence ID" value="PRQ20239.1"/>
    <property type="molecule type" value="Genomic_DNA"/>
</dbReference>
<dbReference type="STRING" id="74649.A0A2P6PE88"/>
<keyword evidence="5" id="KW-0418">Kinase</keyword>
<feature type="chain" id="PRO_5015183037" evidence="3">
    <location>
        <begin position="21"/>
        <end position="114"/>
    </location>
</feature>
<evidence type="ECO:0000259" key="4">
    <source>
        <dbReference type="Pfam" id="PF13947"/>
    </source>
</evidence>
<dbReference type="Pfam" id="PF13947">
    <property type="entry name" value="GUB_WAK_bind"/>
    <property type="match status" value="1"/>
</dbReference>
<evidence type="ECO:0000256" key="2">
    <source>
        <dbReference type="ARBA" id="ARBA00022729"/>
    </source>
</evidence>
<dbReference type="GO" id="GO:0016020">
    <property type="term" value="C:membrane"/>
    <property type="evidence" value="ECO:0007669"/>
    <property type="project" value="UniProtKB-SubCell"/>
</dbReference>
<feature type="domain" description="Wall-associated receptor kinase galacturonan-binding" evidence="4">
    <location>
        <begin position="33"/>
        <end position="95"/>
    </location>
</feature>
<comment type="caution">
    <text evidence="5">The sequence shown here is derived from an EMBL/GenBank/DDBJ whole genome shotgun (WGS) entry which is preliminary data.</text>
</comment>
<sequence length="114" mass="12987">MQLLINVLIIFLLWDTSTEASTNQERPIARPNCQQLCGDVNIPYPFGIGPNKDCYIDKWFEIECHNHSGRHKPFLSQGKPKLEVLEISIDGTLRVKTAVHSFNEGRKAGQLWPI</sequence>
<accession>A0A2P6PE88</accession>
<dbReference type="Proteomes" id="UP000238479">
    <property type="component" value="Chromosome 7"/>
</dbReference>
<keyword evidence="6" id="KW-1185">Reference proteome</keyword>
<name>A0A2P6PE88_ROSCH</name>
<proteinExistence type="predicted"/>
<evidence type="ECO:0000256" key="3">
    <source>
        <dbReference type="SAM" id="SignalP"/>
    </source>
</evidence>